<dbReference type="Proteomes" id="UP000249239">
    <property type="component" value="Unassembled WGS sequence"/>
</dbReference>
<protein>
    <submittedName>
        <fullName evidence="1">Uncharacterized protein</fullName>
    </submittedName>
</protein>
<keyword evidence="2" id="KW-1185">Reference proteome</keyword>
<accession>A0A2W7NRK6</accession>
<organism evidence="1 2">
    <name type="scientific">Breznakibacter xylanolyticus</name>
    <dbReference type="NCBI Taxonomy" id="990"/>
    <lineage>
        <taxon>Bacteria</taxon>
        <taxon>Pseudomonadati</taxon>
        <taxon>Bacteroidota</taxon>
        <taxon>Bacteroidia</taxon>
        <taxon>Marinilabiliales</taxon>
        <taxon>Marinilabiliaceae</taxon>
        <taxon>Breznakibacter</taxon>
    </lineage>
</organism>
<sequence>MFYSMFLICKRNRNRHRKRLRKDRCKLLIPTVKNCLLSQFYAIALSCPSE</sequence>
<dbReference type="EMBL" id="QKZK01000001">
    <property type="protein sequence ID" value="PZX20737.1"/>
    <property type="molecule type" value="Genomic_DNA"/>
</dbReference>
<comment type="caution">
    <text evidence="1">The sequence shown here is derived from an EMBL/GenBank/DDBJ whole genome shotgun (WGS) entry which is preliminary data.</text>
</comment>
<evidence type="ECO:0000313" key="1">
    <source>
        <dbReference type="EMBL" id="PZX20737.1"/>
    </source>
</evidence>
<name>A0A2W7NRK6_9BACT</name>
<reference evidence="1 2" key="1">
    <citation type="submission" date="2018-06" db="EMBL/GenBank/DDBJ databases">
        <title>Genomic Encyclopedia of Archaeal and Bacterial Type Strains, Phase II (KMG-II): from individual species to whole genera.</title>
        <authorList>
            <person name="Goeker M."/>
        </authorList>
    </citation>
    <scope>NUCLEOTIDE SEQUENCE [LARGE SCALE GENOMIC DNA]</scope>
    <source>
        <strain evidence="1 2">DSM 6779</strain>
    </source>
</reference>
<dbReference type="AlphaFoldDB" id="A0A2W7NRK6"/>
<proteinExistence type="predicted"/>
<gene>
    <name evidence="1" type="ORF">LX69_00162</name>
</gene>
<evidence type="ECO:0000313" key="2">
    <source>
        <dbReference type="Proteomes" id="UP000249239"/>
    </source>
</evidence>